<feature type="domain" description="EF-hand" evidence="2">
    <location>
        <begin position="238"/>
        <end position="273"/>
    </location>
</feature>
<evidence type="ECO:0000313" key="4">
    <source>
        <dbReference type="Proteomes" id="UP000053676"/>
    </source>
</evidence>
<keyword evidence="1" id="KW-0106">Calcium</keyword>
<dbReference type="InterPro" id="IPR002048">
    <property type="entry name" value="EF_hand_dom"/>
</dbReference>
<proteinExistence type="predicted"/>
<sequence length="297" mass="34163">MAWTDVLPRKCLRYALEDADMRRRSKYENRTYSGGLHLVLVGNVRAAFHLLECAFDRTEDYGGGDGARVKQRNRVVSDASRTRPRRMPSNSPYIVSEVDLDSVIFGMFHALVILTRIAILSAVPVFVDHGDIPEVETSYPVVNLDLLRYLSDTLRSFFEPEERRTTPDPRGMDFAQFVATNRCSGQAAWNCFNEIDTNSKRGYFYEIFKKENEADNDDDGYVAYKEGVDYAENVLKVRTDDNWRQLFQAKDFDGDGQLNKKEFMSLVSSWYRGDYNLKFNDYTLTSPKTPRPNVTNA</sequence>
<dbReference type="Gene3D" id="1.10.238.10">
    <property type="entry name" value="EF-hand"/>
    <property type="match status" value="1"/>
</dbReference>
<reference evidence="4" key="1">
    <citation type="journal article" date="2014" name="Nat. Genet.">
        <title>Genome of the human hookworm Necator americanus.</title>
        <authorList>
            <person name="Tang Y.T."/>
            <person name="Gao X."/>
            <person name="Rosa B.A."/>
            <person name="Abubucker S."/>
            <person name="Hallsworth-Pepin K."/>
            <person name="Martin J."/>
            <person name="Tyagi R."/>
            <person name="Heizer E."/>
            <person name="Zhang X."/>
            <person name="Bhonagiri-Palsikar V."/>
            <person name="Minx P."/>
            <person name="Warren W.C."/>
            <person name="Wang Q."/>
            <person name="Zhan B."/>
            <person name="Hotez P.J."/>
            <person name="Sternberg P.W."/>
            <person name="Dougall A."/>
            <person name="Gaze S.T."/>
            <person name="Mulvenna J."/>
            <person name="Sotillo J."/>
            <person name="Ranganathan S."/>
            <person name="Rabelo E.M."/>
            <person name="Wilson R.K."/>
            <person name="Felgner P.L."/>
            <person name="Bethony J."/>
            <person name="Hawdon J.M."/>
            <person name="Gasser R.B."/>
            <person name="Loukas A."/>
            <person name="Mitreva M."/>
        </authorList>
    </citation>
    <scope>NUCLEOTIDE SEQUENCE [LARGE SCALE GENOMIC DNA]</scope>
</reference>
<keyword evidence="4" id="KW-1185">Reference proteome</keyword>
<dbReference type="EMBL" id="KI660422">
    <property type="protein sequence ID" value="ETN73694.1"/>
    <property type="molecule type" value="Genomic_DNA"/>
</dbReference>
<dbReference type="InterPro" id="IPR011992">
    <property type="entry name" value="EF-hand-dom_pair"/>
</dbReference>
<evidence type="ECO:0000259" key="2">
    <source>
        <dbReference type="PROSITE" id="PS50222"/>
    </source>
</evidence>
<evidence type="ECO:0000256" key="1">
    <source>
        <dbReference type="ARBA" id="ARBA00022837"/>
    </source>
</evidence>
<gene>
    <name evidence="3" type="ORF">NECAME_00783</name>
</gene>
<dbReference type="KEGG" id="nai:NECAME_00783"/>
<organism evidence="3 4">
    <name type="scientific">Necator americanus</name>
    <name type="common">Human hookworm</name>
    <dbReference type="NCBI Taxonomy" id="51031"/>
    <lineage>
        <taxon>Eukaryota</taxon>
        <taxon>Metazoa</taxon>
        <taxon>Ecdysozoa</taxon>
        <taxon>Nematoda</taxon>
        <taxon>Chromadorea</taxon>
        <taxon>Rhabditida</taxon>
        <taxon>Rhabditina</taxon>
        <taxon>Rhabditomorpha</taxon>
        <taxon>Strongyloidea</taxon>
        <taxon>Ancylostomatidae</taxon>
        <taxon>Bunostominae</taxon>
        <taxon>Necator</taxon>
    </lineage>
</organism>
<dbReference type="InterPro" id="IPR018247">
    <property type="entry name" value="EF_Hand_1_Ca_BS"/>
</dbReference>
<name>W2SVB9_NECAM</name>
<protein>
    <recommendedName>
        <fullName evidence="2">EF-hand domain-containing protein</fullName>
    </recommendedName>
</protein>
<evidence type="ECO:0000313" key="3">
    <source>
        <dbReference type="EMBL" id="ETN73694.1"/>
    </source>
</evidence>
<dbReference type="PROSITE" id="PS00018">
    <property type="entry name" value="EF_HAND_1"/>
    <property type="match status" value="1"/>
</dbReference>
<dbReference type="AlphaFoldDB" id="W2SVB9"/>
<dbReference type="SUPFAM" id="SSF47473">
    <property type="entry name" value="EF-hand"/>
    <property type="match status" value="1"/>
</dbReference>
<dbReference type="GO" id="GO:0005509">
    <property type="term" value="F:calcium ion binding"/>
    <property type="evidence" value="ECO:0007669"/>
    <property type="project" value="InterPro"/>
</dbReference>
<dbReference type="OrthoDB" id="26525at2759"/>
<accession>W2SVB9</accession>
<dbReference type="Proteomes" id="UP000053676">
    <property type="component" value="Unassembled WGS sequence"/>
</dbReference>
<dbReference type="PROSITE" id="PS50222">
    <property type="entry name" value="EF_HAND_2"/>
    <property type="match status" value="1"/>
</dbReference>